<evidence type="ECO:0000256" key="6">
    <source>
        <dbReference type="ARBA" id="ARBA00022842"/>
    </source>
</evidence>
<dbReference type="Proteomes" id="UP000434172">
    <property type="component" value="Unassembled WGS sequence"/>
</dbReference>
<gene>
    <name evidence="11" type="ORF">GQ607_016592</name>
</gene>
<dbReference type="InterPro" id="IPR000172">
    <property type="entry name" value="GMC_OxRdtase_N"/>
</dbReference>
<evidence type="ECO:0000256" key="7">
    <source>
        <dbReference type="SAM" id="SignalP"/>
    </source>
</evidence>
<name>A0A8H3VYR7_9PEZI</name>
<dbReference type="Gene3D" id="3.30.410.10">
    <property type="entry name" value="Cholesterol Oxidase, domain 2"/>
    <property type="match status" value="1"/>
</dbReference>
<dbReference type="PANTHER" id="PTHR47190:SF2">
    <property type="entry name" value="CELLOBIOSE DEHYDROGENASE (AFU_ORTHOLOGUE AFUA_2G17620)"/>
    <property type="match status" value="1"/>
</dbReference>
<dbReference type="Pfam" id="PF05199">
    <property type="entry name" value="GMC_oxred_C"/>
    <property type="match status" value="1"/>
</dbReference>
<dbReference type="Pfam" id="PF00732">
    <property type="entry name" value="GMC_oxred_N"/>
    <property type="match status" value="1"/>
</dbReference>
<evidence type="ECO:0000259" key="10">
    <source>
        <dbReference type="Pfam" id="PF05199"/>
    </source>
</evidence>
<evidence type="ECO:0000256" key="5">
    <source>
        <dbReference type="ARBA" id="ARBA00022840"/>
    </source>
</evidence>
<dbReference type="OrthoDB" id="413885at2759"/>
<dbReference type="InterPro" id="IPR005494">
    <property type="entry name" value="GSPS_pre-ATP-grasp-like_dom"/>
</dbReference>
<dbReference type="InterPro" id="IPR007867">
    <property type="entry name" value="GMC_OxRtase_C"/>
</dbReference>
<keyword evidence="6" id="KW-0460">Magnesium</keyword>
<dbReference type="GO" id="GO:0050660">
    <property type="term" value="F:flavin adenine dinucleotide binding"/>
    <property type="evidence" value="ECO:0007669"/>
    <property type="project" value="InterPro"/>
</dbReference>
<dbReference type="SUPFAM" id="SSF51905">
    <property type="entry name" value="FAD/NAD(P)-binding domain"/>
    <property type="match status" value="1"/>
</dbReference>
<feature type="signal peptide" evidence="7">
    <location>
        <begin position="1"/>
        <end position="23"/>
    </location>
</feature>
<keyword evidence="2" id="KW-0436">Ligase</keyword>
<evidence type="ECO:0000256" key="2">
    <source>
        <dbReference type="ARBA" id="ARBA00022598"/>
    </source>
</evidence>
<dbReference type="EMBL" id="WOWK01000169">
    <property type="protein sequence ID" value="KAF0316167.1"/>
    <property type="molecule type" value="Genomic_DNA"/>
</dbReference>
<dbReference type="Gene3D" id="3.50.50.60">
    <property type="entry name" value="FAD/NAD(P)-binding domain"/>
    <property type="match status" value="1"/>
</dbReference>
<dbReference type="InterPro" id="IPR036188">
    <property type="entry name" value="FAD/NAD-bd_sf"/>
</dbReference>
<dbReference type="PANTHER" id="PTHR47190">
    <property type="entry name" value="DEHYDROGENASE, PUTATIVE-RELATED"/>
    <property type="match status" value="1"/>
</dbReference>
<evidence type="ECO:0000259" key="8">
    <source>
        <dbReference type="Pfam" id="PF00732"/>
    </source>
</evidence>
<keyword evidence="4" id="KW-0547">Nucleotide-binding</keyword>
<dbReference type="SUPFAM" id="SSF54373">
    <property type="entry name" value="FAD-linked reductases, C-terminal domain"/>
    <property type="match status" value="1"/>
</dbReference>
<evidence type="ECO:0000259" key="9">
    <source>
        <dbReference type="Pfam" id="PF03738"/>
    </source>
</evidence>
<keyword evidence="12" id="KW-1185">Reference proteome</keyword>
<feature type="chain" id="PRO_5034318313" evidence="7">
    <location>
        <begin position="24"/>
        <end position="988"/>
    </location>
</feature>
<evidence type="ECO:0000313" key="11">
    <source>
        <dbReference type="EMBL" id="KAF0316167.1"/>
    </source>
</evidence>
<feature type="domain" description="Glucose-methanol-choline oxidoreductase C-terminal" evidence="10">
    <location>
        <begin position="438"/>
        <end position="569"/>
    </location>
</feature>
<dbReference type="Gene3D" id="3.30.1490.330">
    <property type="match status" value="1"/>
</dbReference>
<evidence type="ECO:0000256" key="1">
    <source>
        <dbReference type="ARBA" id="ARBA00010790"/>
    </source>
</evidence>
<protein>
    <submittedName>
        <fullName evidence="11">Cellobiose dehydrogenase</fullName>
    </submittedName>
</protein>
<dbReference type="InterPro" id="IPR016185">
    <property type="entry name" value="PreATP-grasp_dom_sf"/>
</dbReference>
<evidence type="ECO:0000256" key="3">
    <source>
        <dbReference type="ARBA" id="ARBA00022723"/>
    </source>
</evidence>
<comment type="similarity">
    <text evidence="1">Belongs to the GMC oxidoreductase family.</text>
</comment>
<accession>A0A8H3VYR7</accession>
<keyword evidence="5" id="KW-0067">ATP-binding</keyword>
<comment type="caution">
    <text evidence="11">The sequence shown here is derived from an EMBL/GenBank/DDBJ whole genome shotgun (WGS) entry which is preliminary data.</text>
</comment>
<organism evidence="11 12">
    <name type="scientific">Colletotrichum asianum</name>
    <dbReference type="NCBI Taxonomy" id="702518"/>
    <lineage>
        <taxon>Eukaryota</taxon>
        <taxon>Fungi</taxon>
        <taxon>Dikarya</taxon>
        <taxon>Ascomycota</taxon>
        <taxon>Pezizomycotina</taxon>
        <taxon>Sordariomycetes</taxon>
        <taxon>Hypocreomycetidae</taxon>
        <taxon>Glomerellales</taxon>
        <taxon>Glomerellaceae</taxon>
        <taxon>Colletotrichum</taxon>
        <taxon>Colletotrichum gloeosporioides species complex</taxon>
    </lineage>
</organism>
<dbReference type="GO" id="GO:0016614">
    <property type="term" value="F:oxidoreductase activity, acting on CH-OH group of donors"/>
    <property type="evidence" value="ECO:0007669"/>
    <property type="project" value="InterPro"/>
</dbReference>
<dbReference type="GO" id="GO:0005524">
    <property type="term" value="F:ATP binding"/>
    <property type="evidence" value="ECO:0007669"/>
    <property type="project" value="UniProtKB-KW"/>
</dbReference>
<proteinExistence type="inferred from homology"/>
<feature type="domain" description="Glucose-methanol-choline oxidoreductase N-terminal" evidence="8">
    <location>
        <begin position="126"/>
        <end position="349"/>
    </location>
</feature>
<evidence type="ECO:0000256" key="4">
    <source>
        <dbReference type="ARBA" id="ARBA00022741"/>
    </source>
</evidence>
<dbReference type="GO" id="GO:0046872">
    <property type="term" value="F:metal ion binding"/>
    <property type="evidence" value="ECO:0007669"/>
    <property type="project" value="UniProtKB-KW"/>
</dbReference>
<dbReference type="Pfam" id="PF03738">
    <property type="entry name" value="GSP_synth"/>
    <property type="match status" value="1"/>
</dbReference>
<dbReference type="GO" id="GO:0016874">
    <property type="term" value="F:ligase activity"/>
    <property type="evidence" value="ECO:0007669"/>
    <property type="project" value="UniProtKB-KW"/>
</dbReference>
<sequence length="988" mass="109443">MWIPKAALHTVLAFAVRISTAQCTSEDAVDSEHYDYIVVGAGAGGMPVVDRLSEAGHKVLMIERGPISSGRRFPEETLLKDQLPFDNWRPEWLKGTNLTRFDVPGLCQRIWVDGKNVTCDDINENTSGCVLGGGMAVNAGLWWKSPDIDWDQNYPDEWKAADMKAAADALFKRIPATDRPSMDDVLYAPEGYNVLSRALKAGGWNHVNPADNPNAKSQTFAFANFIYQNGERHGPLATYLVTAKSRPNFKMWTNTMARRVIRDRGRITGVEVESRGDVGRCGIVTVTESTGRVVISGGYYGTPKLLFRSGIGPEDQLRIVQQSTDGPDFIEETQWIKLPVGRDLHDHTVTDLQITHKDVNYYDFQIGAWESPIQADVDAYLKNRTGMLTMTAPNDGPIMREVVHGPNGPRQFQYTARVAGATKNSMTISQFLGRGGTSVGAVTIHPNLTMSISTLPYQQTNEDKAAIIHSIKNLLKALSTDPDIVFTHPPANMTVEQYIEEMPVNLQRRRGLHYLGTAKMGIDSGLEGGTSVVDIHTRVYGTENLFIVDASIMPGMVTTNPSGPIMTVAERAAQRILELQGNILIRALDIPGDYRRSASFIVNDAVTDLKVSAIMLGEDEFLRCLGSSSIAIGKGHNLAMLVGAVRPSIGSSRKEGGDCELLEARKGETGNGSDQYNSITEKLIMAWQRNLTHIQQTLGHKPVVHFAVGEGECSGEDAFNVMFLMNTCQQAGWQTKALTVEEISVSKNDGRFYDANGDHLDVIFKLYPCEFMVQEEFARSCFQDMEKIGLHDEAGKYIGGTIWIEPPYKMLWSNKSIFAILWRLFKDDPRGKWLLPTYANEAPSSMTSFARKPIFAREGADVVLQRDGKVIQDASTGDYGAEGYVVQELALLPEFRAADGNTYYPVIGLWFIDGDPAGMGIREDRTPITTNTSVFIPHSIEGGPATYEKQRIPDNEEIEEQMRVAPFFDSFDWEENEIVSFMKKVVLG</sequence>
<dbReference type="SUPFAM" id="SSF56059">
    <property type="entry name" value="Glutathione synthetase ATP-binding domain-like"/>
    <property type="match status" value="1"/>
</dbReference>
<evidence type="ECO:0000313" key="12">
    <source>
        <dbReference type="Proteomes" id="UP000434172"/>
    </source>
</evidence>
<dbReference type="AlphaFoldDB" id="A0A8H3VYR7"/>
<keyword evidence="7" id="KW-0732">Signal</keyword>
<reference evidence="11 12" key="1">
    <citation type="submission" date="2019-12" db="EMBL/GenBank/DDBJ databases">
        <title>A genome sequence resource for the geographically widespread anthracnose pathogen Colletotrichum asianum.</title>
        <authorList>
            <person name="Meng Y."/>
        </authorList>
    </citation>
    <scope>NUCLEOTIDE SEQUENCE [LARGE SCALE GENOMIC DNA]</scope>
    <source>
        <strain evidence="11 12">ICMP 18580</strain>
    </source>
</reference>
<feature type="domain" description="Glutathionylspermidine synthase pre-ATP-grasp-like" evidence="9">
    <location>
        <begin position="669"/>
        <end position="940"/>
    </location>
</feature>
<keyword evidence="3" id="KW-0479">Metal-binding</keyword>
<dbReference type="SUPFAM" id="SSF52440">
    <property type="entry name" value="PreATP-grasp domain"/>
    <property type="match status" value="1"/>
</dbReference>
<dbReference type="InterPro" id="IPR053208">
    <property type="entry name" value="GMC_Oxidoreductase_CD"/>
</dbReference>